<feature type="domain" description="HTH tetR-type" evidence="4">
    <location>
        <begin position="67"/>
        <end position="127"/>
    </location>
</feature>
<protein>
    <submittedName>
        <fullName evidence="5">Helix-turn-helix domain-containing protein</fullName>
    </submittedName>
</protein>
<organism evidence="5 6">
    <name type="scientific">Roseateles aquae</name>
    <dbReference type="NCBI Taxonomy" id="3077235"/>
    <lineage>
        <taxon>Bacteria</taxon>
        <taxon>Pseudomonadati</taxon>
        <taxon>Pseudomonadota</taxon>
        <taxon>Betaproteobacteria</taxon>
        <taxon>Burkholderiales</taxon>
        <taxon>Sphaerotilaceae</taxon>
        <taxon>Roseateles</taxon>
    </lineage>
</organism>
<evidence type="ECO:0000256" key="2">
    <source>
        <dbReference type="PROSITE-ProRule" id="PRU00335"/>
    </source>
</evidence>
<evidence type="ECO:0000256" key="3">
    <source>
        <dbReference type="SAM" id="MobiDB-lite"/>
    </source>
</evidence>
<keyword evidence="1 2" id="KW-0238">DNA-binding</keyword>
<dbReference type="Gene3D" id="1.10.357.10">
    <property type="entry name" value="Tetracycline Repressor, domain 2"/>
    <property type="match status" value="1"/>
</dbReference>
<comment type="caution">
    <text evidence="5">The sequence shown here is derived from an EMBL/GenBank/DDBJ whole genome shotgun (WGS) entry which is preliminary data.</text>
</comment>
<feature type="compositionally biased region" description="Low complexity" evidence="3">
    <location>
        <begin position="1"/>
        <end position="24"/>
    </location>
</feature>
<feature type="DNA-binding region" description="H-T-H motif" evidence="2">
    <location>
        <begin position="90"/>
        <end position="109"/>
    </location>
</feature>
<evidence type="ECO:0000259" key="4">
    <source>
        <dbReference type="PROSITE" id="PS50977"/>
    </source>
</evidence>
<gene>
    <name evidence="5" type="ORF">RQP53_24000</name>
</gene>
<dbReference type="EMBL" id="JAVXZY010000015">
    <property type="protein sequence ID" value="MDT9002366.1"/>
    <property type="molecule type" value="Genomic_DNA"/>
</dbReference>
<dbReference type="InterPro" id="IPR036271">
    <property type="entry name" value="Tet_transcr_reg_TetR-rel_C_sf"/>
</dbReference>
<dbReference type="PRINTS" id="PR00455">
    <property type="entry name" value="HTHTETR"/>
</dbReference>
<keyword evidence="6" id="KW-1185">Reference proteome</keyword>
<dbReference type="Pfam" id="PF00440">
    <property type="entry name" value="TetR_N"/>
    <property type="match status" value="1"/>
</dbReference>
<dbReference type="InterPro" id="IPR009057">
    <property type="entry name" value="Homeodomain-like_sf"/>
</dbReference>
<sequence>MHRSSGVVAEEAAGPAAKPTAKPVPRTRQKLSKPEGPLKKRQAAAEAGGKAVAAPSVSQLRRAAHKASLEEGILAVARQMLVEQGPEALTLREVAAAVGYSHATLYAFFADKNALLARLGADARLALEDTLAAQSASMTPDAAERRDPLLPLGRVLAAYVRWAQAHAHLFRLLAAGDELQQLMPPLLAERLAAVPLAPRWRDPGLLAQTLWAAAHGVALLALQQPGLSDLDARIDALLALCRAGVSQAE</sequence>
<dbReference type="SUPFAM" id="SSF46689">
    <property type="entry name" value="Homeodomain-like"/>
    <property type="match status" value="1"/>
</dbReference>
<dbReference type="RefSeq" id="WP_315653263.1">
    <property type="nucleotide sequence ID" value="NZ_JAVXZY010000015.1"/>
</dbReference>
<accession>A0ABU3PIG9</accession>
<reference evidence="5" key="1">
    <citation type="submission" date="2023-09" db="EMBL/GenBank/DDBJ databases">
        <title>Paucibacter sp. APW11 Genome sequencing and assembly.</title>
        <authorList>
            <person name="Kim I."/>
        </authorList>
    </citation>
    <scope>NUCLEOTIDE SEQUENCE</scope>
    <source>
        <strain evidence="5">APW11</strain>
    </source>
</reference>
<dbReference type="PROSITE" id="PS50977">
    <property type="entry name" value="HTH_TETR_2"/>
    <property type="match status" value="1"/>
</dbReference>
<evidence type="ECO:0000313" key="5">
    <source>
        <dbReference type="EMBL" id="MDT9002366.1"/>
    </source>
</evidence>
<dbReference type="InterPro" id="IPR001647">
    <property type="entry name" value="HTH_TetR"/>
</dbReference>
<feature type="region of interest" description="Disordered" evidence="3">
    <location>
        <begin position="1"/>
        <end position="51"/>
    </location>
</feature>
<proteinExistence type="predicted"/>
<dbReference type="Proteomes" id="UP001246372">
    <property type="component" value="Unassembled WGS sequence"/>
</dbReference>
<name>A0ABU3PIG9_9BURK</name>
<evidence type="ECO:0000256" key="1">
    <source>
        <dbReference type="ARBA" id="ARBA00023125"/>
    </source>
</evidence>
<evidence type="ECO:0000313" key="6">
    <source>
        <dbReference type="Proteomes" id="UP001246372"/>
    </source>
</evidence>
<dbReference type="SUPFAM" id="SSF48498">
    <property type="entry name" value="Tetracyclin repressor-like, C-terminal domain"/>
    <property type="match status" value="1"/>
</dbReference>